<name>A0ABT2ER12_9BACT</name>
<sequence>MRRREWLNLGKGLLLTAAAASLGIAQQRIRKQIYVLAWSE</sequence>
<organism evidence="1 2">
    <name type="scientific">Candidatus Fervidibacter sacchari</name>
    <dbReference type="NCBI Taxonomy" id="1448929"/>
    <lineage>
        <taxon>Bacteria</taxon>
        <taxon>Candidatus Fervidibacterota</taxon>
        <taxon>Candidatus Fervidibacter</taxon>
    </lineage>
</organism>
<dbReference type="RefSeq" id="WP_259098925.1">
    <property type="nucleotide sequence ID" value="NZ_CP130454.1"/>
</dbReference>
<reference evidence="1 2" key="1">
    <citation type="submission" date="2022-08" db="EMBL/GenBank/DDBJ databases">
        <title>Bacterial and archaeal communities from various locations to study Microbial Dark Matter (Phase II).</title>
        <authorList>
            <person name="Stepanauskas R."/>
        </authorList>
    </citation>
    <scope>NUCLEOTIDE SEQUENCE [LARGE SCALE GENOMIC DNA]</scope>
    <source>
        <strain evidence="1 2">PD1</strain>
    </source>
</reference>
<protein>
    <recommendedName>
        <fullName evidence="3">Spermidine/putrescine ABC transporter substrate-binding protein</fullName>
    </recommendedName>
</protein>
<evidence type="ECO:0008006" key="3">
    <source>
        <dbReference type="Google" id="ProtNLM"/>
    </source>
</evidence>
<proteinExistence type="predicted"/>
<dbReference type="EMBL" id="JANUCP010000005">
    <property type="protein sequence ID" value="MCS3920295.1"/>
    <property type="molecule type" value="Genomic_DNA"/>
</dbReference>
<gene>
    <name evidence="1" type="ORF">M2350_002724</name>
</gene>
<accession>A0ABT2ER12</accession>
<keyword evidence="2" id="KW-1185">Reference proteome</keyword>
<dbReference type="Proteomes" id="UP001204798">
    <property type="component" value="Unassembled WGS sequence"/>
</dbReference>
<evidence type="ECO:0000313" key="2">
    <source>
        <dbReference type="Proteomes" id="UP001204798"/>
    </source>
</evidence>
<comment type="caution">
    <text evidence="1">The sequence shown here is derived from an EMBL/GenBank/DDBJ whole genome shotgun (WGS) entry which is preliminary data.</text>
</comment>
<evidence type="ECO:0000313" key="1">
    <source>
        <dbReference type="EMBL" id="MCS3920295.1"/>
    </source>
</evidence>